<proteinExistence type="predicted"/>
<dbReference type="InterPro" id="IPR057200">
    <property type="entry name" value="DUF7878"/>
</dbReference>
<keyword evidence="3" id="KW-1185">Reference proteome</keyword>
<dbReference type="Proteomes" id="UP000215137">
    <property type="component" value="Chromosome"/>
</dbReference>
<dbReference type="EMBL" id="CP022983">
    <property type="protein sequence ID" value="ASV68052.1"/>
    <property type="molecule type" value="Genomic_DNA"/>
</dbReference>
<dbReference type="OrthoDB" id="2356865at2"/>
<evidence type="ECO:0000313" key="3">
    <source>
        <dbReference type="Proteomes" id="UP000215137"/>
    </source>
</evidence>
<protein>
    <recommendedName>
        <fullName evidence="1">DUF7878 domain-containing protein</fullName>
    </recommendedName>
</protein>
<evidence type="ECO:0000313" key="2">
    <source>
        <dbReference type="EMBL" id="ASV68052.1"/>
    </source>
</evidence>
<evidence type="ECO:0000259" key="1">
    <source>
        <dbReference type="Pfam" id="PF25297"/>
    </source>
</evidence>
<name>A0A248TIU4_9BACI</name>
<feature type="domain" description="DUF7878" evidence="1">
    <location>
        <begin position="11"/>
        <end position="136"/>
    </location>
</feature>
<reference evidence="2 3" key="1">
    <citation type="submission" date="2017-08" db="EMBL/GenBank/DDBJ databases">
        <title>Complete Genome Sequence of Bacillus kochii Oregon-R-modENCODE STRAIN BDGP4, isolated from Drosophila melanogaster gut.</title>
        <authorList>
            <person name="Wan K.H."/>
            <person name="Yu C."/>
            <person name="Park S."/>
            <person name="Hammonds A.S."/>
            <person name="Booth B.W."/>
            <person name="Celniker S.E."/>
        </authorList>
    </citation>
    <scope>NUCLEOTIDE SEQUENCE [LARGE SCALE GENOMIC DNA]</scope>
    <source>
        <strain evidence="2 3">BDGP4</strain>
    </source>
</reference>
<organism evidence="2 3">
    <name type="scientific">Cytobacillus kochii</name>
    <dbReference type="NCBI Taxonomy" id="859143"/>
    <lineage>
        <taxon>Bacteria</taxon>
        <taxon>Bacillati</taxon>
        <taxon>Bacillota</taxon>
        <taxon>Bacilli</taxon>
        <taxon>Bacillales</taxon>
        <taxon>Bacillaceae</taxon>
        <taxon>Cytobacillus</taxon>
    </lineage>
</organism>
<dbReference type="RefSeq" id="WP_095371621.1">
    <property type="nucleotide sequence ID" value="NZ_CP022983.1"/>
</dbReference>
<sequence length="156" mass="18743">MEKYRTNTLYFTYHFTCSPNEITAIDKRDTAKILSIDIFFTIKINNQLYFQADLPAFEFYKALAKWQKKWLKNQQAAFYYFSIEYDEGAILEMIPFHQLARLNTSWPEAEVYNVFAHQYLVNELSLLEGNLKNDIERYFDIKISSFMPHIPYREEC</sequence>
<dbReference type="Pfam" id="PF25297">
    <property type="entry name" value="DUF7878"/>
    <property type="match status" value="1"/>
</dbReference>
<dbReference type="KEGG" id="bko:CKF48_12435"/>
<accession>A0A248TIU4</accession>
<gene>
    <name evidence="2" type="ORF">CKF48_12435</name>
</gene>
<dbReference type="AlphaFoldDB" id="A0A248TIU4"/>